<sequence>MFYFLAVFCSSLIPIPKRPTGIQFGPGSAPVNFEVFTDVTCPDCATDYKNIHIS</sequence>
<evidence type="ECO:0000313" key="1">
    <source>
        <dbReference type="EMBL" id="KAK8842882.1"/>
    </source>
</evidence>
<dbReference type="InterPro" id="IPR036249">
    <property type="entry name" value="Thioredoxin-like_sf"/>
</dbReference>
<comment type="caution">
    <text evidence="1">The sequence shown here is derived from an EMBL/GenBank/DDBJ whole genome shotgun (WGS) entry which is preliminary data.</text>
</comment>
<dbReference type="Proteomes" id="UP001470230">
    <property type="component" value="Unassembled WGS sequence"/>
</dbReference>
<accession>A0ABR2HBG3</accession>
<name>A0ABR2HBG3_9EUKA</name>
<dbReference type="EMBL" id="JAPFFF010000037">
    <property type="protein sequence ID" value="KAK8842882.1"/>
    <property type="molecule type" value="Genomic_DNA"/>
</dbReference>
<proteinExistence type="predicted"/>
<organism evidence="1 2">
    <name type="scientific">Tritrichomonas musculus</name>
    <dbReference type="NCBI Taxonomy" id="1915356"/>
    <lineage>
        <taxon>Eukaryota</taxon>
        <taxon>Metamonada</taxon>
        <taxon>Parabasalia</taxon>
        <taxon>Tritrichomonadida</taxon>
        <taxon>Tritrichomonadidae</taxon>
        <taxon>Tritrichomonas</taxon>
    </lineage>
</organism>
<keyword evidence="2" id="KW-1185">Reference proteome</keyword>
<dbReference type="SUPFAM" id="SSF52833">
    <property type="entry name" value="Thioredoxin-like"/>
    <property type="match status" value="1"/>
</dbReference>
<protein>
    <submittedName>
        <fullName evidence="1">Uncharacterized protein</fullName>
    </submittedName>
</protein>
<evidence type="ECO:0000313" key="2">
    <source>
        <dbReference type="Proteomes" id="UP001470230"/>
    </source>
</evidence>
<reference evidence="1 2" key="1">
    <citation type="submission" date="2024-04" db="EMBL/GenBank/DDBJ databases">
        <title>Tritrichomonas musculus Genome.</title>
        <authorList>
            <person name="Alves-Ferreira E."/>
            <person name="Grigg M."/>
            <person name="Lorenzi H."/>
            <person name="Galac M."/>
        </authorList>
    </citation>
    <scope>NUCLEOTIDE SEQUENCE [LARGE SCALE GENOMIC DNA]</scope>
    <source>
        <strain evidence="1 2">EAF2021</strain>
    </source>
</reference>
<gene>
    <name evidence="1" type="ORF">M9Y10_025748</name>
</gene>